<evidence type="ECO:0000313" key="13">
    <source>
        <dbReference type="EMBL" id="MBX8632148.1"/>
    </source>
</evidence>
<dbReference type="EMBL" id="JAGVSJ010000015">
    <property type="protein sequence ID" value="MBX8632148.1"/>
    <property type="molecule type" value="Genomic_DNA"/>
</dbReference>
<organism evidence="13 14">
    <name type="scientific">Candidatus Sysuiplasma superficiale</name>
    <dbReference type="NCBI Taxonomy" id="2823368"/>
    <lineage>
        <taxon>Archaea</taxon>
        <taxon>Methanobacteriati</taxon>
        <taxon>Thermoplasmatota</taxon>
        <taxon>Thermoplasmata</taxon>
        <taxon>Candidatus Sysuiplasmatales</taxon>
        <taxon>Candidatus Sysuiplasmataceae</taxon>
        <taxon>Candidatus Sysuiplasma</taxon>
    </lineage>
</organism>
<accession>A0A8J7YPZ6</accession>
<comment type="caution">
    <text evidence="13">The sequence shown here is derived from an EMBL/GenBank/DDBJ whole genome shotgun (WGS) entry which is preliminary data.</text>
</comment>
<dbReference type="GO" id="GO:0046872">
    <property type="term" value="F:metal ion binding"/>
    <property type="evidence" value="ECO:0007669"/>
    <property type="project" value="UniProtKB-KW"/>
</dbReference>
<evidence type="ECO:0000256" key="5">
    <source>
        <dbReference type="ARBA" id="ARBA00022723"/>
    </source>
</evidence>
<evidence type="ECO:0000256" key="4">
    <source>
        <dbReference type="ARBA" id="ARBA00022692"/>
    </source>
</evidence>
<dbReference type="PANTHER" id="PTHR19271">
    <property type="entry name" value="CYTOCHROME B"/>
    <property type="match status" value="1"/>
</dbReference>
<evidence type="ECO:0000259" key="12">
    <source>
        <dbReference type="PROSITE" id="PS51003"/>
    </source>
</evidence>
<keyword evidence="3" id="KW-0349">Heme</keyword>
<evidence type="ECO:0000256" key="6">
    <source>
        <dbReference type="ARBA" id="ARBA00022982"/>
    </source>
</evidence>
<feature type="transmembrane region" description="Helical" evidence="10">
    <location>
        <begin position="30"/>
        <end position="54"/>
    </location>
</feature>
<feature type="transmembrane region" description="Helical" evidence="10">
    <location>
        <begin position="361"/>
        <end position="378"/>
    </location>
</feature>
<dbReference type="GO" id="GO:0016020">
    <property type="term" value="C:membrane"/>
    <property type="evidence" value="ECO:0007669"/>
    <property type="project" value="UniProtKB-SubCell"/>
</dbReference>
<dbReference type="InterPro" id="IPR016174">
    <property type="entry name" value="Di-haem_cyt_TM"/>
</dbReference>
<sequence length="390" mass="43779">MELAKPDVPEKGSFTISLRPVTKKELRIDYWTGAFLAAALIYQIATGILLAFYYQPGQPYTSTVALMETVPFGSLLLTSHLYMAYAMVGMVYFHMFRQYFSGAYRGKWRWLQWIIGVFIFAFVNAIAIIGYLLSQTYIGMAALHVSELLVERSIIGRLFPGLANFVVAILVGNGTTLVTWEHLLILHAAILSVIVLILVAIHFFLYEKSGPYEMRRGKRDAESEENRLVPWFPVNLLYTALIALFFIGIVVAFAAVLPQPLVPAYGQLVYGTTPFPDWYVMPVYKLMDVAGFGLTTGGVPLLIGFFLYLFILPFIDRYKGNGPLERPMITFMGVFAIISFITIALWGYAQPGLSQTRPLTLALWFGITFAALVPVYAMRFAKEDLDGNED</sequence>
<keyword evidence="7 10" id="KW-1133">Transmembrane helix</keyword>
<dbReference type="InterPro" id="IPR036150">
    <property type="entry name" value="Cyt_b/b6_C_sf"/>
</dbReference>
<feature type="transmembrane region" description="Helical" evidence="10">
    <location>
        <begin position="184"/>
        <end position="206"/>
    </location>
</feature>
<keyword evidence="9 10" id="KW-0472">Membrane</keyword>
<feature type="transmembrane region" description="Helical" evidence="10">
    <location>
        <begin position="154"/>
        <end position="172"/>
    </location>
</feature>
<dbReference type="GO" id="GO:0022904">
    <property type="term" value="P:respiratory electron transport chain"/>
    <property type="evidence" value="ECO:0007669"/>
    <property type="project" value="InterPro"/>
</dbReference>
<evidence type="ECO:0000313" key="14">
    <source>
        <dbReference type="Proteomes" id="UP000716004"/>
    </source>
</evidence>
<evidence type="ECO:0000256" key="9">
    <source>
        <dbReference type="ARBA" id="ARBA00023136"/>
    </source>
</evidence>
<feature type="transmembrane region" description="Helical" evidence="10">
    <location>
        <begin position="327"/>
        <end position="349"/>
    </location>
</feature>
<dbReference type="PROSITE" id="PS51003">
    <property type="entry name" value="CYTB_CTER"/>
    <property type="match status" value="1"/>
</dbReference>
<dbReference type="Proteomes" id="UP000716004">
    <property type="component" value="Unassembled WGS sequence"/>
</dbReference>
<evidence type="ECO:0000256" key="10">
    <source>
        <dbReference type="SAM" id="Phobius"/>
    </source>
</evidence>
<feature type="domain" description="Cytochrome b/b6 C-terminal region profile" evidence="12">
    <location>
        <begin position="218"/>
        <end position="351"/>
    </location>
</feature>
<protein>
    <submittedName>
        <fullName evidence="13">Cytochrome bc complex cytochrome b subunit</fullName>
    </submittedName>
</protein>
<dbReference type="InterPro" id="IPR027387">
    <property type="entry name" value="Cytb/b6-like_sf"/>
</dbReference>
<proteinExistence type="predicted"/>
<reference evidence="13" key="1">
    <citation type="submission" date="2021-04" db="EMBL/GenBank/DDBJ databases">
        <title>Genomic insights into ecological role and evolution of a novel Thermoplasmata order Candidatus Sysuiplasmatales.</title>
        <authorList>
            <person name="Yuan Y."/>
        </authorList>
    </citation>
    <scope>NUCLEOTIDE SEQUENCE</scope>
    <source>
        <strain evidence="13">YP2-bin.285</strain>
    </source>
</reference>
<dbReference type="Pfam" id="PF13631">
    <property type="entry name" value="Cytochrom_B_N_2"/>
    <property type="match status" value="1"/>
</dbReference>
<dbReference type="GO" id="GO:0009055">
    <property type="term" value="F:electron transfer activity"/>
    <property type="evidence" value="ECO:0007669"/>
    <property type="project" value="InterPro"/>
</dbReference>
<name>A0A8J7YPZ6_9ARCH</name>
<dbReference type="AlphaFoldDB" id="A0A8J7YPZ6"/>
<dbReference type="GO" id="GO:0016491">
    <property type="term" value="F:oxidoreductase activity"/>
    <property type="evidence" value="ECO:0007669"/>
    <property type="project" value="InterPro"/>
</dbReference>
<dbReference type="InterPro" id="IPR005798">
    <property type="entry name" value="Cyt_b/b6_C"/>
</dbReference>
<keyword evidence="4 10" id="KW-0812">Transmembrane</keyword>
<evidence type="ECO:0000256" key="8">
    <source>
        <dbReference type="ARBA" id="ARBA00023004"/>
    </source>
</evidence>
<feature type="domain" description="Cytochrome b/b6 N-terminal region profile" evidence="11">
    <location>
        <begin position="1"/>
        <end position="215"/>
    </location>
</feature>
<dbReference type="Pfam" id="PF00032">
    <property type="entry name" value="Cytochrom_B_C"/>
    <property type="match status" value="1"/>
</dbReference>
<evidence type="ECO:0000256" key="7">
    <source>
        <dbReference type="ARBA" id="ARBA00022989"/>
    </source>
</evidence>
<gene>
    <name evidence="13" type="ORF">J9259_06495</name>
</gene>
<keyword evidence="6" id="KW-0249">Electron transport</keyword>
<dbReference type="SUPFAM" id="SSF81342">
    <property type="entry name" value="Transmembrane di-heme cytochromes"/>
    <property type="match status" value="1"/>
</dbReference>
<keyword evidence="5" id="KW-0479">Metal-binding</keyword>
<dbReference type="SUPFAM" id="SSF81648">
    <property type="entry name" value="a domain/subunit of cytochrome bc1 complex (Ubiquinol-cytochrome c reductase)"/>
    <property type="match status" value="1"/>
</dbReference>
<evidence type="ECO:0000259" key="11">
    <source>
        <dbReference type="PROSITE" id="PS51002"/>
    </source>
</evidence>
<keyword evidence="8" id="KW-0408">Iron</keyword>
<comment type="subcellular location">
    <subcellularLocation>
        <location evidence="1">Membrane</location>
        <topology evidence="1">Multi-pass membrane protein</topology>
    </subcellularLocation>
</comment>
<dbReference type="PROSITE" id="PS51002">
    <property type="entry name" value="CYTB_NTER"/>
    <property type="match status" value="1"/>
</dbReference>
<keyword evidence="2" id="KW-0813">Transport</keyword>
<feature type="transmembrane region" description="Helical" evidence="10">
    <location>
        <begin position="236"/>
        <end position="257"/>
    </location>
</feature>
<feature type="transmembrane region" description="Helical" evidence="10">
    <location>
        <begin position="75"/>
        <end position="93"/>
    </location>
</feature>
<evidence type="ECO:0000256" key="3">
    <source>
        <dbReference type="ARBA" id="ARBA00022617"/>
    </source>
</evidence>
<dbReference type="PANTHER" id="PTHR19271:SF16">
    <property type="entry name" value="CYTOCHROME B"/>
    <property type="match status" value="1"/>
</dbReference>
<feature type="transmembrane region" description="Helical" evidence="10">
    <location>
        <begin position="113"/>
        <end position="133"/>
    </location>
</feature>
<evidence type="ECO:0000256" key="1">
    <source>
        <dbReference type="ARBA" id="ARBA00004141"/>
    </source>
</evidence>
<dbReference type="InterPro" id="IPR005797">
    <property type="entry name" value="Cyt_b/b6_N"/>
</dbReference>
<feature type="transmembrane region" description="Helical" evidence="10">
    <location>
        <begin position="289"/>
        <end position="315"/>
    </location>
</feature>
<evidence type="ECO:0000256" key="2">
    <source>
        <dbReference type="ARBA" id="ARBA00022448"/>
    </source>
</evidence>
<dbReference type="Gene3D" id="1.20.810.10">
    <property type="entry name" value="Cytochrome Bc1 Complex, Chain C"/>
    <property type="match status" value="1"/>
</dbReference>